<name>A0A2U3KKX0_9BACT</name>
<sequence>MSTAQDNPTFPAPAFSLSMTLKTISESQIGYDDCTSAHCVSVHYRIEIRCLSESPAKYRSRVRMGMPWSTQHWAVDP</sequence>
<dbReference type="AlphaFoldDB" id="A0A2U3KKX0"/>
<evidence type="ECO:0000313" key="2">
    <source>
        <dbReference type="Proteomes" id="UP000238701"/>
    </source>
</evidence>
<protein>
    <submittedName>
        <fullName evidence="1">Uncharacterized protein</fullName>
    </submittedName>
</protein>
<reference evidence="2" key="1">
    <citation type="submission" date="2018-02" db="EMBL/GenBank/DDBJ databases">
        <authorList>
            <person name="Hausmann B."/>
        </authorList>
    </citation>
    <scope>NUCLEOTIDE SEQUENCE [LARGE SCALE GENOMIC DNA]</scope>
    <source>
        <strain evidence="2">Peat soil MAG SbA1</strain>
    </source>
</reference>
<gene>
    <name evidence="1" type="ORF">SBA1_30068</name>
</gene>
<accession>A0A2U3KKX0</accession>
<evidence type="ECO:0000313" key="1">
    <source>
        <dbReference type="EMBL" id="SPF40217.1"/>
    </source>
</evidence>
<dbReference type="EMBL" id="OMOD01000122">
    <property type="protein sequence ID" value="SPF40217.1"/>
    <property type="molecule type" value="Genomic_DNA"/>
</dbReference>
<dbReference type="Proteomes" id="UP000238701">
    <property type="component" value="Unassembled WGS sequence"/>
</dbReference>
<organism evidence="1 2">
    <name type="scientific">Candidatus Sulfotelmatobacter kueseliae</name>
    <dbReference type="NCBI Taxonomy" id="2042962"/>
    <lineage>
        <taxon>Bacteria</taxon>
        <taxon>Pseudomonadati</taxon>
        <taxon>Acidobacteriota</taxon>
        <taxon>Terriglobia</taxon>
        <taxon>Terriglobales</taxon>
        <taxon>Candidatus Korobacteraceae</taxon>
        <taxon>Candidatus Sulfotelmatobacter</taxon>
    </lineage>
</organism>
<proteinExistence type="predicted"/>